<dbReference type="SUPFAM" id="SSF56059">
    <property type="entry name" value="Glutathione synthetase ATP-binding domain-like"/>
    <property type="match status" value="1"/>
</dbReference>
<evidence type="ECO:0000313" key="6">
    <source>
        <dbReference type="EMBL" id="SDK65705.1"/>
    </source>
</evidence>
<organism evidence="6 7">
    <name type="scientific">Mesorhizobium muleiense</name>
    <dbReference type="NCBI Taxonomy" id="1004279"/>
    <lineage>
        <taxon>Bacteria</taxon>
        <taxon>Pseudomonadati</taxon>
        <taxon>Pseudomonadota</taxon>
        <taxon>Alphaproteobacteria</taxon>
        <taxon>Hyphomicrobiales</taxon>
        <taxon>Phyllobacteriaceae</taxon>
        <taxon>Mesorhizobium</taxon>
    </lineage>
</organism>
<dbReference type="InterPro" id="IPR011761">
    <property type="entry name" value="ATP-grasp"/>
</dbReference>
<proteinExistence type="inferred from homology"/>
<evidence type="ECO:0000259" key="5">
    <source>
        <dbReference type="PROSITE" id="PS50975"/>
    </source>
</evidence>
<evidence type="ECO:0000256" key="1">
    <source>
        <dbReference type="ARBA" id="ARBA00010871"/>
    </source>
</evidence>
<dbReference type="Proteomes" id="UP000198894">
    <property type="component" value="Unassembled WGS sequence"/>
</dbReference>
<dbReference type="GO" id="GO:0046872">
    <property type="term" value="F:metal ion binding"/>
    <property type="evidence" value="ECO:0007669"/>
    <property type="project" value="InterPro"/>
</dbReference>
<accession>A0A1G9DPH2</accession>
<feature type="domain" description="ATP-grasp" evidence="5">
    <location>
        <begin position="120"/>
        <end position="320"/>
    </location>
</feature>
<dbReference type="Pfam" id="PF07478">
    <property type="entry name" value="Dala_Dala_lig_C"/>
    <property type="match status" value="1"/>
</dbReference>
<reference evidence="7" key="1">
    <citation type="submission" date="2016-10" db="EMBL/GenBank/DDBJ databases">
        <authorList>
            <person name="Varghese N."/>
            <person name="Submissions S."/>
        </authorList>
    </citation>
    <scope>NUCLEOTIDE SEQUENCE [LARGE SCALE GENOMIC DNA]</scope>
    <source>
        <strain evidence="7">CGMCC 1.11022</strain>
    </source>
</reference>
<dbReference type="Gene3D" id="3.30.470.20">
    <property type="entry name" value="ATP-grasp fold, B domain"/>
    <property type="match status" value="1"/>
</dbReference>
<name>A0A1G9DPH2_9HYPH</name>
<dbReference type="AlphaFoldDB" id="A0A1G9DPH2"/>
<dbReference type="PANTHER" id="PTHR23132">
    <property type="entry name" value="D-ALANINE--D-ALANINE LIGASE"/>
    <property type="match status" value="1"/>
</dbReference>
<keyword evidence="3" id="KW-0961">Cell wall biogenesis/degradation</keyword>
<dbReference type="GO" id="GO:0071555">
    <property type="term" value="P:cell wall organization"/>
    <property type="evidence" value="ECO:0007669"/>
    <property type="project" value="UniProtKB-KW"/>
</dbReference>
<dbReference type="Gene3D" id="3.30.1490.20">
    <property type="entry name" value="ATP-grasp fold, A domain"/>
    <property type="match status" value="1"/>
</dbReference>
<sequence length="333" mass="37030">MRVAIVWNYKPTEVTNQFGQARPEEYGPSPTDERVAAALQEGGHETLLCECDLGLLTKLERFMPVDSRGRPSGFVFNRAEEIQGEFRYTHVPAMLEMASIPYTGCGPLAIGLTHDKVITKRLIRDCGVPTPNFRVMRRGTEGTCDLRFPVVVKPRHAECSIGLQLVHEPAQLRHAVEVIVARYAQDALVEEYIDGREIHVALLGNGEPEVLPLVEQDFGDREMRLMTWDAKYTAIAAPPKICPAQIGSSLAAMLREISVATYRACQCRDYARVDLRVDHCGQPFVLEINSMPGLSMSSGFVIAWMARGHSYSSLVNRILDVAHTRHFGIGIPS</sequence>
<dbReference type="RefSeq" id="WP_091597960.1">
    <property type="nucleotide sequence ID" value="NZ_FNEE01000018.1"/>
</dbReference>
<dbReference type="EMBL" id="FNEE01000018">
    <property type="protein sequence ID" value="SDK65705.1"/>
    <property type="molecule type" value="Genomic_DNA"/>
</dbReference>
<keyword evidence="4" id="KW-0547">Nucleotide-binding</keyword>
<dbReference type="PANTHER" id="PTHR23132:SF23">
    <property type="entry name" value="D-ALANINE--D-ALANINE LIGASE B"/>
    <property type="match status" value="1"/>
</dbReference>
<protein>
    <submittedName>
        <fullName evidence="6">D-alanine-D-alanine ligase</fullName>
    </submittedName>
</protein>
<keyword evidence="2 6" id="KW-0436">Ligase</keyword>
<comment type="similarity">
    <text evidence="1">Belongs to the D-alanine--D-alanine ligase family.</text>
</comment>
<gene>
    <name evidence="6" type="ORF">SAMN05428953_11884</name>
</gene>
<evidence type="ECO:0000313" key="7">
    <source>
        <dbReference type="Proteomes" id="UP000198894"/>
    </source>
</evidence>
<keyword evidence="4" id="KW-0067">ATP-binding</keyword>
<dbReference type="PROSITE" id="PS50975">
    <property type="entry name" value="ATP_GRASP"/>
    <property type="match status" value="1"/>
</dbReference>
<evidence type="ECO:0000256" key="3">
    <source>
        <dbReference type="ARBA" id="ARBA00023316"/>
    </source>
</evidence>
<dbReference type="GO" id="GO:0008716">
    <property type="term" value="F:D-alanine-D-alanine ligase activity"/>
    <property type="evidence" value="ECO:0007669"/>
    <property type="project" value="InterPro"/>
</dbReference>
<evidence type="ECO:0000256" key="2">
    <source>
        <dbReference type="ARBA" id="ARBA00022598"/>
    </source>
</evidence>
<dbReference type="InterPro" id="IPR013815">
    <property type="entry name" value="ATP_grasp_subdomain_1"/>
</dbReference>
<dbReference type="InterPro" id="IPR011095">
    <property type="entry name" value="Dala_Dala_lig_C"/>
</dbReference>
<evidence type="ECO:0000256" key="4">
    <source>
        <dbReference type="PROSITE-ProRule" id="PRU00409"/>
    </source>
</evidence>
<dbReference type="SUPFAM" id="SSF52440">
    <property type="entry name" value="PreATP-grasp domain"/>
    <property type="match status" value="1"/>
</dbReference>
<dbReference type="InterPro" id="IPR016185">
    <property type="entry name" value="PreATP-grasp_dom_sf"/>
</dbReference>
<dbReference type="GO" id="GO:0005524">
    <property type="term" value="F:ATP binding"/>
    <property type="evidence" value="ECO:0007669"/>
    <property type="project" value="UniProtKB-UniRule"/>
</dbReference>
<keyword evidence="7" id="KW-1185">Reference proteome</keyword>